<dbReference type="Pfam" id="PF00884">
    <property type="entry name" value="Sulfatase"/>
    <property type="match status" value="1"/>
</dbReference>
<dbReference type="AlphaFoldDB" id="A0A9P1CH33"/>
<dbReference type="Proteomes" id="UP001152797">
    <property type="component" value="Unassembled WGS sequence"/>
</dbReference>
<dbReference type="EMBL" id="CAMXCT020001569">
    <property type="protein sequence ID" value="CAL1144651.1"/>
    <property type="molecule type" value="Genomic_DNA"/>
</dbReference>
<sequence length="563" mass="61821">MPLQVPAAYEQKFSFIKDKHRRLMHAMVHFMDEEIGEMVQLLKERQMWNNSLVVFHSDNGGEIIFKGICGGNNWPLRGGKFSNFEGGIRVNAFVTGGWVPESRRGQKLEGLVTAWDWYATYAALAGVDPEDHQAADFKLPPLDSKDVWPWLSGAAAASPREEVVIGETSAHTPNGDGQTVVGGVIRGRYKLLLGVDAHKWNSMFLTRQVSQNVMTGPQWPNSSSHLIPMLHPRHCGRQPEHGCLFEAWHGWPHWEAMAMKKGDECDASSLLHMSRDKDVPKKCAKPGEIERIREDMLKKAGKTATPATSQGAPKAAGDGCRGKSILCKTSKSEANCKFWKRVGCSWGQALLQKDTDFPTNCTHGIQCNEDGCRCANPGEVKQITEDIVKEVARAQPLANEEAPADDACMGEWFLCKSLETEESCKVFQSEGCAWGKAALLQKDMPKGCKNGITCRNGDCRCGGWTVFAPNAACMHLRIVDLSGTAASTSQALQLAWQRQRTGRVAFSVPRVSCRCAKLGETEGATPPEGEACTGSSHICAKLTSEELCWKLPGCSWTKETQGL</sequence>
<proteinExistence type="predicted"/>
<dbReference type="EMBL" id="CAMXCT010001569">
    <property type="protein sequence ID" value="CAI3991276.1"/>
    <property type="molecule type" value="Genomic_DNA"/>
</dbReference>
<dbReference type="GO" id="GO:0008484">
    <property type="term" value="F:sulfuric ester hydrolase activity"/>
    <property type="evidence" value="ECO:0007669"/>
    <property type="project" value="InterPro"/>
</dbReference>
<reference evidence="6" key="2">
    <citation type="submission" date="2024-04" db="EMBL/GenBank/DDBJ databases">
        <authorList>
            <person name="Chen Y."/>
            <person name="Shah S."/>
            <person name="Dougan E. K."/>
            <person name="Thang M."/>
            <person name="Chan C."/>
        </authorList>
    </citation>
    <scope>NUCLEOTIDE SEQUENCE [LARGE SCALE GENOMIC DNA]</scope>
</reference>
<evidence type="ECO:0000313" key="5">
    <source>
        <dbReference type="EMBL" id="CAI3991276.1"/>
    </source>
</evidence>
<organism evidence="5">
    <name type="scientific">Cladocopium goreaui</name>
    <dbReference type="NCBI Taxonomy" id="2562237"/>
    <lineage>
        <taxon>Eukaryota</taxon>
        <taxon>Sar</taxon>
        <taxon>Alveolata</taxon>
        <taxon>Dinophyceae</taxon>
        <taxon>Suessiales</taxon>
        <taxon>Symbiodiniaceae</taxon>
        <taxon>Cladocopium</taxon>
    </lineage>
</organism>
<evidence type="ECO:0000256" key="3">
    <source>
        <dbReference type="ARBA" id="ARBA00023180"/>
    </source>
</evidence>
<evidence type="ECO:0000313" key="8">
    <source>
        <dbReference type="Proteomes" id="UP001152797"/>
    </source>
</evidence>
<dbReference type="PANTHER" id="PTHR10342">
    <property type="entry name" value="ARYLSULFATASE"/>
    <property type="match status" value="1"/>
</dbReference>
<keyword evidence="3" id="KW-0325">Glycoprotein</keyword>
<dbReference type="InterPro" id="IPR017850">
    <property type="entry name" value="Alkaline_phosphatase_core_sf"/>
</dbReference>
<dbReference type="EMBL" id="CAMXCT030001569">
    <property type="protein sequence ID" value="CAL4778588.1"/>
    <property type="molecule type" value="Genomic_DNA"/>
</dbReference>
<dbReference type="OrthoDB" id="410436at2759"/>
<gene>
    <name evidence="5" type="ORF">C1SCF055_LOCUS18198</name>
</gene>
<reference evidence="5" key="1">
    <citation type="submission" date="2022-10" db="EMBL/GenBank/DDBJ databases">
        <authorList>
            <person name="Chen Y."/>
            <person name="Dougan E. K."/>
            <person name="Chan C."/>
            <person name="Rhodes N."/>
            <person name="Thang M."/>
        </authorList>
    </citation>
    <scope>NUCLEOTIDE SEQUENCE</scope>
</reference>
<dbReference type="InterPro" id="IPR000917">
    <property type="entry name" value="Sulfatase_N"/>
</dbReference>
<evidence type="ECO:0000256" key="2">
    <source>
        <dbReference type="ARBA" id="ARBA00022837"/>
    </source>
</evidence>
<dbReference type="SUPFAM" id="SSF53649">
    <property type="entry name" value="Alkaline phosphatase-like"/>
    <property type="match status" value="1"/>
</dbReference>
<accession>A0A9P1CH33</accession>
<dbReference type="PANTHER" id="PTHR10342:SF274">
    <property type="entry name" value="ARYLSULFATASE B"/>
    <property type="match status" value="1"/>
</dbReference>
<feature type="domain" description="Sulfatase N-terminal" evidence="4">
    <location>
        <begin position="4"/>
        <end position="127"/>
    </location>
</feature>
<name>A0A9P1CH33_9DINO</name>
<comment type="caution">
    <text evidence="5">The sequence shown here is derived from an EMBL/GenBank/DDBJ whole genome shotgun (WGS) entry which is preliminary data.</text>
</comment>
<keyword evidence="1" id="KW-0479">Metal-binding</keyword>
<dbReference type="GO" id="GO:0046872">
    <property type="term" value="F:metal ion binding"/>
    <property type="evidence" value="ECO:0007669"/>
    <property type="project" value="UniProtKB-KW"/>
</dbReference>
<evidence type="ECO:0000259" key="4">
    <source>
        <dbReference type="Pfam" id="PF00884"/>
    </source>
</evidence>
<evidence type="ECO:0000313" key="7">
    <source>
        <dbReference type="EMBL" id="CAL4778588.1"/>
    </source>
</evidence>
<dbReference type="InterPro" id="IPR047115">
    <property type="entry name" value="ARSB"/>
</dbReference>
<evidence type="ECO:0000313" key="6">
    <source>
        <dbReference type="EMBL" id="CAL1144651.1"/>
    </source>
</evidence>
<keyword evidence="2" id="KW-0106">Calcium</keyword>
<evidence type="ECO:0000256" key="1">
    <source>
        <dbReference type="ARBA" id="ARBA00022723"/>
    </source>
</evidence>
<protein>
    <submittedName>
        <fullName evidence="7">Arylsulfatase B</fullName>
    </submittedName>
</protein>
<keyword evidence="8" id="KW-1185">Reference proteome</keyword>
<dbReference type="Gene3D" id="3.40.720.10">
    <property type="entry name" value="Alkaline Phosphatase, subunit A"/>
    <property type="match status" value="1"/>
</dbReference>